<keyword evidence="3" id="KW-0255">Endonuclease</keyword>
<accession>A0A1B9F517</accession>
<comment type="similarity">
    <text evidence="5">Belongs to the YicC/YloC family.</text>
</comment>
<evidence type="ECO:0000313" key="9">
    <source>
        <dbReference type="Proteomes" id="UP000093080"/>
    </source>
</evidence>
<comment type="cofactor">
    <cofactor evidence="1">
        <name>a divalent metal cation</name>
        <dbReference type="ChEBI" id="CHEBI:60240"/>
    </cofactor>
</comment>
<dbReference type="RefSeq" id="WP_067618439.1">
    <property type="nucleotide sequence ID" value="NZ_MAGO01000007.1"/>
</dbReference>
<keyword evidence="9" id="KW-1185">Reference proteome</keyword>
<dbReference type="GO" id="GO:0004521">
    <property type="term" value="F:RNA endonuclease activity"/>
    <property type="evidence" value="ECO:0007669"/>
    <property type="project" value="InterPro"/>
</dbReference>
<name>A0A1B9F517_9BACT</name>
<evidence type="ECO:0000313" key="8">
    <source>
        <dbReference type="EMBL" id="OCC15037.1"/>
    </source>
</evidence>
<dbReference type="Proteomes" id="UP000093080">
    <property type="component" value="Unassembled WGS sequence"/>
</dbReference>
<dbReference type="EMBL" id="MAGO01000007">
    <property type="protein sequence ID" value="OCC15037.1"/>
    <property type="molecule type" value="Genomic_DNA"/>
</dbReference>
<gene>
    <name evidence="8" type="ORF">DBT_1523</name>
</gene>
<feature type="domain" description="Endoribonuclease YicC-like C-terminal" evidence="7">
    <location>
        <begin position="174"/>
        <end position="292"/>
    </location>
</feature>
<proteinExistence type="inferred from homology"/>
<dbReference type="InterPro" id="IPR013551">
    <property type="entry name" value="YicC-like_C"/>
</dbReference>
<protein>
    <submittedName>
        <fullName evidence="8">Protein YicC</fullName>
    </submittedName>
</protein>
<evidence type="ECO:0000256" key="5">
    <source>
        <dbReference type="ARBA" id="ARBA00035648"/>
    </source>
</evidence>
<reference evidence="8 9" key="1">
    <citation type="submission" date="2016-06" db="EMBL/GenBank/DDBJ databases">
        <title>Respiratory ammonification of nitrate coupled to the oxidation of elemental sulfur in deep-sea autotrophic thermophilic bacteria.</title>
        <authorList>
            <person name="Slobodkina G.B."/>
            <person name="Mardanov A.V."/>
            <person name="Ravin N.V."/>
            <person name="Frolova A.A."/>
            <person name="Viryasiv M.B."/>
            <person name="Chernyh N.A."/>
            <person name="Bonch-Osmolovskaya E.A."/>
            <person name="Slobodkin A.I."/>
        </authorList>
    </citation>
    <scope>NUCLEOTIDE SEQUENCE [LARGE SCALE GENOMIC DNA]</scope>
    <source>
        <strain evidence="8 9">S69</strain>
    </source>
</reference>
<dbReference type="STRING" id="1156395.DBT_1523"/>
<dbReference type="Pfam" id="PF03755">
    <property type="entry name" value="YicC-like_N"/>
    <property type="match status" value="1"/>
</dbReference>
<evidence type="ECO:0000256" key="1">
    <source>
        <dbReference type="ARBA" id="ARBA00001968"/>
    </source>
</evidence>
<keyword evidence="4" id="KW-0378">Hydrolase</keyword>
<dbReference type="PANTHER" id="PTHR30636">
    <property type="entry name" value="UPF0701 PROTEIN YICC"/>
    <property type="match status" value="1"/>
</dbReference>
<dbReference type="OrthoDB" id="9771229at2"/>
<dbReference type="AlphaFoldDB" id="A0A1B9F517"/>
<dbReference type="PATRIC" id="fig|1156395.6.peg.1536"/>
<evidence type="ECO:0000256" key="4">
    <source>
        <dbReference type="ARBA" id="ARBA00022801"/>
    </source>
</evidence>
<evidence type="ECO:0000256" key="3">
    <source>
        <dbReference type="ARBA" id="ARBA00022759"/>
    </source>
</evidence>
<evidence type="ECO:0000256" key="2">
    <source>
        <dbReference type="ARBA" id="ARBA00022722"/>
    </source>
</evidence>
<sequence length="293" mass="33903">MLRSMTTFARIEKVEESFAVKMEFRSVNHRYLDVHIRMPRWMTPIEEKIRQKVSEVHERGKVDLIISLEGKSVFRPCFKADTGAVDAYLKAVDDIKNHSGLKGELSIVDLLMLFRDAITQEQEDIDIDLIWGFISPELDRLLDAARRQSEAEGSSLETDLRKRIETVKSLINSVEKRKKEVFSVQKEALRQRIAAILEDTPIIEDRLLHEFAVLADRLDITEELVRAKSHCKRFLELMDEKGAVGRRLDFLLQELFREINTISSKAQDAQISQMVVEAKGELEKLREQVQNII</sequence>
<dbReference type="NCBIfam" id="TIGR00255">
    <property type="entry name" value="YicC/YloC family endoribonuclease"/>
    <property type="match status" value="1"/>
</dbReference>
<organism evidence="8 9">
    <name type="scientific">Dissulfuribacter thermophilus</name>
    <dbReference type="NCBI Taxonomy" id="1156395"/>
    <lineage>
        <taxon>Bacteria</taxon>
        <taxon>Pseudomonadati</taxon>
        <taxon>Thermodesulfobacteriota</taxon>
        <taxon>Dissulfuribacteria</taxon>
        <taxon>Dissulfuribacterales</taxon>
        <taxon>Dissulfuribacteraceae</taxon>
        <taxon>Dissulfuribacter</taxon>
    </lineage>
</organism>
<dbReference type="Pfam" id="PF08340">
    <property type="entry name" value="YicC-like_C"/>
    <property type="match status" value="1"/>
</dbReference>
<feature type="domain" description="Endoribonuclease YicC-like N-terminal" evidence="6">
    <location>
        <begin position="2"/>
        <end position="157"/>
    </location>
</feature>
<evidence type="ECO:0000259" key="7">
    <source>
        <dbReference type="Pfam" id="PF08340"/>
    </source>
</evidence>
<keyword evidence="2" id="KW-0540">Nuclease</keyword>
<dbReference type="GO" id="GO:0016787">
    <property type="term" value="F:hydrolase activity"/>
    <property type="evidence" value="ECO:0007669"/>
    <property type="project" value="UniProtKB-KW"/>
</dbReference>
<dbReference type="PANTHER" id="PTHR30636:SF3">
    <property type="entry name" value="UPF0701 PROTEIN YICC"/>
    <property type="match status" value="1"/>
</dbReference>
<comment type="caution">
    <text evidence="8">The sequence shown here is derived from an EMBL/GenBank/DDBJ whole genome shotgun (WGS) entry which is preliminary data.</text>
</comment>
<evidence type="ECO:0000259" key="6">
    <source>
        <dbReference type="Pfam" id="PF03755"/>
    </source>
</evidence>
<dbReference type="InterPro" id="IPR005229">
    <property type="entry name" value="YicC/YloC-like"/>
</dbReference>
<dbReference type="InterPro" id="IPR013527">
    <property type="entry name" value="YicC-like_N"/>
</dbReference>